<dbReference type="Proteomes" id="UP000218102">
    <property type="component" value="Unassembled WGS sequence"/>
</dbReference>
<name>A0A2A3LWS7_PSEDL</name>
<sequence>MDTNKMREISRERIDTAVLDYYRGRVGACAHYCATHLGLDRSHISKSLQRLKRRGLVVVDGTYWKVAP</sequence>
<organism evidence="1 2">
    <name type="scientific">Pseudomonas plecoglossicida</name>
    <dbReference type="NCBI Taxonomy" id="70775"/>
    <lineage>
        <taxon>Bacteria</taxon>
        <taxon>Pseudomonadati</taxon>
        <taxon>Pseudomonadota</taxon>
        <taxon>Gammaproteobacteria</taxon>
        <taxon>Pseudomonadales</taxon>
        <taxon>Pseudomonadaceae</taxon>
        <taxon>Pseudomonas</taxon>
    </lineage>
</organism>
<dbReference type="AlphaFoldDB" id="A0A2A3LWS7"/>
<evidence type="ECO:0000313" key="2">
    <source>
        <dbReference type="Proteomes" id="UP000218102"/>
    </source>
</evidence>
<reference evidence="1 2" key="1">
    <citation type="submission" date="2017-09" db="EMBL/GenBank/DDBJ databases">
        <authorList>
            <person name="Ehlers B."/>
            <person name="Leendertz F.H."/>
        </authorList>
    </citation>
    <scope>NUCLEOTIDE SEQUENCE [LARGE SCALE GENOMIC DNA]</scope>
    <source>
        <strain evidence="1 2">DJ-1</strain>
    </source>
</reference>
<comment type="caution">
    <text evidence="1">The sequence shown here is derived from an EMBL/GenBank/DDBJ whole genome shotgun (WGS) entry which is preliminary data.</text>
</comment>
<evidence type="ECO:0000313" key="1">
    <source>
        <dbReference type="EMBL" id="PBJ91981.1"/>
    </source>
</evidence>
<evidence type="ECO:0008006" key="3">
    <source>
        <dbReference type="Google" id="ProtNLM"/>
    </source>
</evidence>
<protein>
    <recommendedName>
        <fullName evidence="3">MarR family transcriptional regulator</fullName>
    </recommendedName>
</protein>
<gene>
    <name evidence="1" type="ORF">CMV24_29595</name>
</gene>
<dbReference type="EMBL" id="NTME01000073">
    <property type="protein sequence ID" value="PBJ91981.1"/>
    <property type="molecule type" value="Genomic_DNA"/>
</dbReference>
<dbReference type="RefSeq" id="WP_096010385.1">
    <property type="nucleotide sequence ID" value="NZ_NTME01000073.1"/>
</dbReference>
<dbReference type="SUPFAM" id="SSF46785">
    <property type="entry name" value="Winged helix' DNA-binding domain"/>
    <property type="match status" value="1"/>
</dbReference>
<accession>A0A2A3LWS7</accession>
<proteinExistence type="predicted"/>
<dbReference type="InterPro" id="IPR036390">
    <property type="entry name" value="WH_DNA-bd_sf"/>
</dbReference>